<dbReference type="Pfam" id="PF19279">
    <property type="entry name" value="YegS_C"/>
    <property type="match status" value="1"/>
</dbReference>
<evidence type="ECO:0000256" key="3">
    <source>
        <dbReference type="ARBA" id="ARBA00022723"/>
    </source>
</evidence>
<dbReference type="HAMAP" id="MF_01377">
    <property type="entry name" value="YegS"/>
    <property type="match status" value="1"/>
</dbReference>
<evidence type="ECO:0000256" key="2">
    <source>
        <dbReference type="ARBA" id="ARBA00022679"/>
    </source>
</evidence>
<dbReference type="SMART" id="SM00046">
    <property type="entry name" value="DAGKc"/>
    <property type="match status" value="1"/>
</dbReference>
<comment type="subcellular location">
    <subcellularLocation>
        <location evidence="11">Cytoplasm</location>
    </subcellularLocation>
</comment>
<proteinExistence type="inferred from homology"/>
<evidence type="ECO:0000256" key="4">
    <source>
        <dbReference type="ARBA" id="ARBA00022741"/>
    </source>
</evidence>
<feature type="active site" description="Proton acceptor" evidence="11">
    <location>
        <position position="281"/>
    </location>
</feature>
<dbReference type="NCBIfam" id="TIGR00147">
    <property type="entry name" value="YegS/Rv2252/BmrU family lipid kinase"/>
    <property type="match status" value="1"/>
</dbReference>
<protein>
    <recommendedName>
        <fullName evidence="11">Probable lipid kinase YegS-like</fullName>
        <ecNumber evidence="11">2.7.1.-</ecNumber>
    </recommendedName>
</protein>
<accession>A0ABQ2RD94</accession>
<keyword evidence="14" id="KW-1185">Reference proteome</keyword>
<dbReference type="EC" id="2.7.1.-" evidence="11"/>
<keyword evidence="4 11" id="KW-0547">Nucleotide-binding</keyword>
<feature type="binding site" evidence="11">
    <location>
        <position position="227"/>
    </location>
    <ligand>
        <name>Mg(2+)</name>
        <dbReference type="ChEBI" id="CHEBI:18420"/>
    </ligand>
</feature>
<evidence type="ECO:0000259" key="12">
    <source>
        <dbReference type="PROSITE" id="PS50146"/>
    </source>
</evidence>
<name>A0ABQ2RD94_9GAMM</name>
<comment type="function">
    <text evidence="11">Probably phosphorylates lipids; the in vivo substrate is unknown.</text>
</comment>
<dbReference type="PROSITE" id="PS50146">
    <property type="entry name" value="DAGK"/>
    <property type="match status" value="1"/>
</dbReference>
<feature type="binding site" evidence="11">
    <location>
        <begin position="65"/>
        <end position="71"/>
    </location>
    <ligand>
        <name>ATP</name>
        <dbReference type="ChEBI" id="CHEBI:30616"/>
    </ligand>
</feature>
<keyword evidence="10 11" id="KW-1208">Phospholipid metabolism</keyword>
<keyword evidence="6 11" id="KW-0067">ATP-binding</keyword>
<feature type="binding site" evidence="11">
    <location>
        <position position="39"/>
    </location>
    <ligand>
        <name>ATP</name>
        <dbReference type="ChEBI" id="CHEBI:30616"/>
    </ligand>
</feature>
<evidence type="ECO:0000256" key="5">
    <source>
        <dbReference type="ARBA" id="ARBA00022777"/>
    </source>
</evidence>
<evidence type="ECO:0000256" key="6">
    <source>
        <dbReference type="ARBA" id="ARBA00022840"/>
    </source>
</evidence>
<dbReference type="Gene3D" id="3.40.50.10330">
    <property type="entry name" value="Probable inorganic polyphosphate/atp-NAD kinase, domain 1"/>
    <property type="match status" value="1"/>
</dbReference>
<evidence type="ECO:0000313" key="14">
    <source>
        <dbReference type="Proteomes" id="UP000619118"/>
    </source>
</evidence>
<organism evidence="13 14">
    <name type="scientific">Shewanella litoralis</name>
    <dbReference type="NCBI Taxonomy" id="2282700"/>
    <lineage>
        <taxon>Bacteria</taxon>
        <taxon>Pseudomonadati</taxon>
        <taxon>Pseudomonadota</taxon>
        <taxon>Gammaproteobacteria</taxon>
        <taxon>Alteromonadales</taxon>
        <taxon>Shewanellaceae</taxon>
        <taxon>Shewanella</taxon>
    </lineage>
</organism>
<keyword evidence="5 11" id="KW-0418">Kinase</keyword>
<evidence type="ECO:0000256" key="7">
    <source>
        <dbReference type="ARBA" id="ARBA00022842"/>
    </source>
</evidence>
<dbReference type="Gene3D" id="2.60.200.40">
    <property type="match status" value="1"/>
</dbReference>
<dbReference type="InterPro" id="IPR022433">
    <property type="entry name" value="Lip_kinase_YegS"/>
</dbReference>
<feature type="binding site" evidence="11">
    <location>
        <position position="225"/>
    </location>
    <ligand>
        <name>Mg(2+)</name>
        <dbReference type="ChEBI" id="CHEBI:18420"/>
    </ligand>
</feature>
<dbReference type="InterPro" id="IPR005218">
    <property type="entry name" value="Diacylglycerol/lipid_kinase"/>
</dbReference>
<comment type="caution">
    <text evidence="11">Lacks conserved residue(s) required for the propagation of feature annotation.</text>
</comment>
<sequence length="314" mass="33903">MQASHIRLILNGKKAAIAEIRQTVMLLRDEGYIIDVRVTWEHADMQRFIDEAINDNVARIVVGGGDGTLNEAVTALQLTEAPANNIALALLPLGTANDFASACHIPVHILSALRLAITGNAFYVDVINATNLDDNHTTPQYFINAAVAGFGAQVTAETPSELKDFLGGGAYTLTGLAKALGFKPYQGSITTVKGRFEGEIVVGAMCNGRQAGGGQLLAPKAYIDDGLMDVTLLKSFSPLDIPTVIEEISTLSGEAKFCYHFQTRWLEIDFPIELPLNLDGEPYPSKQMRFEVVPHALRMVLPDDCPCLSAKTTS</sequence>
<feature type="binding site" evidence="11">
    <location>
        <position position="95"/>
    </location>
    <ligand>
        <name>ATP</name>
        <dbReference type="ChEBI" id="CHEBI:30616"/>
    </ligand>
</feature>
<keyword evidence="3 11" id="KW-0479">Metal-binding</keyword>
<dbReference type="InterPro" id="IPR001206">
    <property type="entry name" value="Diacylglycerol_kinase_cat_dom"/>
</dbReference>
<evidence type="ECO:0000256" key="11">
    <source>
        <dbReference type="HAMAP-Rule" id="MF_01377"/>
    </source>
</evidence>
<feature type="domain" description="DAGKc" evidence="12">
    <location>
        <begin position="1"/>
        <end position="135"/>
    </location>
</feature>
<evidence type="ECO:0000256" key="1">
    <source>
        <dbReference type="ARBA" id="ARBA00022516"/>
    </source>
</evidence>
<dbReference type="PANTHER" id="PTHR12358">
    <property type="entry name" value="SPHINGOSINE KINASE"/>
    <property type="match status" value="1"/>
</dbReference>
<evidence type="ECO:0000313" key="13">
    <source>
        <dbReference type="EMBL" id="GGQ23314.1"/>
    </source>
</evidence>
<comment type="cofactor">
    <cofactor evidence="11">
        <name>Mg(2+)</name>
        <dbReference type="ChEBI" id="CHEBI:18420"/>
    </cofactor>
    <cofactor evidence="11">
        <name>Ca(2+)</name>
        <dbReference type="ChEBI" id="CHEBI:29108"/>
    </cofactor>
    <text evidence="11">Binds 1 Mg(2+) ion per subunit. Ca(2+) may be able to substitute.</text>
</comment>
<keyword evidence="1 11" id="KW-0444">Lipid biosynthesis</keyword>
<keyword evidence="11" id="KW-0963">Cytoplasm</keyword>
<dbReference type="NCBIfam" id="NF009602">
    <property type="entry name" value="PRK13054.1"/>
    <property type="match status" value="1"/>
</dbReference>
<keyword evidence="9 11" id="KW-0594">Phospholipid biosynthesis</keyword>
<evidence type="ECO:0000256" key="9">
    <source>
        <dbReference type="ARBA" id="ARBA00023209"/>
    </source>
</evidence>
<dbReference type="Proteomes" id="UP000619118">
    <property type="component" value="Unassembled WGS sequence"/>
</dbReference>
<dbReference type="SUPFAM" id="SSF111331">
    <property type="entry name" value="NAD kinase/diacylglycerol kinase-like"/>
    <property type="match status" value="1"/>
</dbReference>
<dbReference type="RefSeq" id="WP_160054740.1">
    <property type="nucleotide sequence ID" value="NZ_BMQX01000017.1"/>
</dbReference>
<keyword evidence="7 11" id="KW-0460">Magnesium</keyword>
<keyword evidence="8 11" id="KW-0443">Lipid metabolism</keyword>
<comment type="caution">
    <text evidence="13">The sequence shown here is derived from an EMBL/GenBank/DDBJ whole genome shotgun (WGS) entry which is preliminary data.</text>
</comment>
<evidence type="ECO:0000256" key="10">
    <source>
        <dbReference type="ARBA" id="ARBA00023264"/>
    </source>
</evidence>
<dbReference type="InterPro" id="IPR016064">
    <property type="entry name" value="NAD/diacylglycerol_kinase_sf"/>
</dbReference>
<comment type="similarity">
    <text evidence="11">Belongs to the diacylglycerol/lipid kinase family. YegS lipid kinase subfamily.</text>
</comment>
<dbReference type="Pfam" id="PF00781">
    <property type="entry name" value="DAGK_cat"/>
    <property type="match status" value="1"/>
</dbReference>
<evidence type="ECO:0000256" key="8">
    <source>
        <dbReference type="ARBA" id="ARBA00023098"/>
    </source>
</evidence>
<reference evidence="14" key="1">
    <citation type="journal article" date="2019" name="Int. J. Syst. Evol. Microbiol.">
        <title>The Global Catalogue of Microorganisms (GCM) 10K type strain sequencing project: providing services to taxonomists for standard genome sequencing and annotation.</title>
        <authorList>
            <consortium name="The Broad Institute Genomics Platform"/>
            <consortium name="The Broad Institute Genome Sequencing Center for Infectious Disease"/>
            <person name="Wu L."/>
            <person name="Ma J."/>
        </authorList>
    </citation>
    <scope>NUCLEOTIDE SEQUENCE [LARGE SCALE GENOMIC DNA]</scope>
    <source>
        <strain evidence="14">JCM 32306</strain>
    </source>
</reference>
<dbReference type="InterPro" id="IPR017438">
    <property type="entry name" value="ATP-NAD_kinase_N"/>
</dbReference>
<keyword evidence="2 11" id="KW-0808">Transferase</keyword>
<gene>
    <name evidence="13" type="ORF">GCM10009411_24170</name>
</gene>
<dbReference type="EMBL" id="BMQX01000017">
    <property type="protein sequence ID" value="GGQ23314.1"/>
    <property type="molecule type" value="Genomic_DNA"/>
</dbReference>
<dbReference type="InterPro" id="IPR050187">
    <property type="entry name" value="Lipid_Phosphate_FormReg"/>
</dbReference>
<dbReference type="InterPro" id="IPR045540">
    <property type="entry name" value="YegS/DAGK_C"/>
</dbReference>
<dbReference type="PANTHER" id="PTHR12358:SF106">
    <property type="entry name" value="LIPID KINASE YEGS"/>
    <property type="match status" value="1"/>
</dbReference>